<gene>
    <name evidence="11" type="primary">GAP2</name>
    <name evidence="11" type="ORF">CAAN4_E18624</name>
</gene>
<dbReference type="Proteomes" id="UP001497600">
    <property type="component" value="Chromosome E"/>
</dbReference>
<evidence type="ECO:0000313" key="11">
    <source>
        <dbReference type="EMBL" id="CAK7910240.1"/>
    </source>
</evidence>
<dbReference type="NCBIfam" id="TIGR00913">
    <property type="entry name" value="2A0310"/>
    <property type="match status" value="1"/>
</dbReference>
<feature type="transmembrane region" description="Helical" evidence="9">
    <location>
        <begin position="188"/>
        <end position="209"/>
    </location>
</feature>
<feature type="transmembrane region" description="Helical" evidence="9">
    <location>
        <begin position="301"/>
        <end position="322"/>
    </location>
</feature>
<dbReference type="PROSITE" id="PS00218">
    <property type="entry name" value="AMINO_ACID_PERMEASE_1"/>
    <property type="match status" value="1"/>
</dbReference>
<dbReference type="PANTHER" id="PTHR43341:SF1">
    <property type="entry name" value="GENERAL AMINO-ACID PERMEASE GAP1"/>
    <property type="match status" value="1"/>
</dbReference>
<keyword evidence="12" id="KW-1185">Reference proteome</keyword>
<dbReference type="InterPro" id="IPR004840">
    <property type="entry name" value="Amino_acid_permease_CS"/>
</dbReference>
<evidence type="ECO:0000256" key="2">
    <source>
        <dbReference type="ARBA" id="ARBA00006983"/>
    </source>
</evidence>
<evidence type="ECO:0000256" key="9">
    <source>
        <dbReference type="SAM" id="Phobius"/>
    </source>
</evidence>
<keyword evidence="6" id="KW-0029">Amino-acid transport</keyword>
<keyword evidence="3" id="KW-0813">Transport</keyword>
<evidence type="ECO:0000256" key="3">
    <source>
        <dbReference type="ARBA" id="ARBA00022448"/>
    </source>
</evidence>
<feature type="transmembrane region" description="Helical" evidence="9">
    <location>
        <begin position="154"/>
        <end position="176"/>
    </location>
</feature>
<dbReference type="PANTHER" id="PTHR43341">
    <property type="entry name" value="AMINO ACID PERMEASE"/>
    <property type="match status" value="1"/>
</dbReference>
<feature type="transmembrane region" description="Helical" evidence="9">
    <location>
        <begin position="109"/>
        <end position="142"/>
    </location>
</feature>
<proteinExistence type="inferred from homology"/>
<keyword evidence="4" id="KW-1003">Cell membrane</keyword>
<keyword evidence="5 9" id="KW-0812">Transmembrane</keyword>
<evidence type="ECO:0000256" key="7">
    <source>
        <dbReference type="ARBA" id="ARBA00022989"/>
    </source>
</evidence>
<feature type="transmembrane region" description="Helical" evidence="9">
    <location>
        <begin position="221"/>
        <end position="240"/>
    </location>
</feature>
<dbReference type="InterPro" id="IPR004762">
    <property type="entry name" value="Amino_acid_permease_fungi"/>
</dbReference>
<dbReference type="InterPro" id="IPR050524">
    <property type="entry name" value="APC_YAT"/>
</dbReference>
<feature type="transmembrane region" description="Helical" evidence="9">
    <location>
        <begin position="79"/>
        <end position="97"/>
    </location>
</feature>
<accession>A0ABP0EE28</accession>
<feature type="transmembrane region" description="Helical" evidence="9">
    <location>
        <begin position="260"/>
        <end position="280"/>
    </location>
</feature>
<feature type="transmembrane region" description="Helical" evidence="9">
    <location>
        <begin position="356"/>
        <end position="381"/>
    </location>
</feature>
<name>A0ABP0EE28_9ASCO</name>
<feature type="transmembrane region" description="Helical" evidence="9">
    <location>
        <begin position="427"/>
        <end position="453"/>
    </location>
</feature>
<protein>
    <submittedName>
        <fullName evidence="11">General amino-acid permease Gap2p</fullName>
    </submittedName>
</protein>
<keyword evidence="8 9" id="KW-0472">Membrane</keyword>
<evidence type="ECO:0000256" key="6">
    <source>
        <dbReference type="ARBA" id="ARBA00022970"/>
    </source>
</evidence>
<evidence type="ECO:0000256" key="4">
    <source>
        <dbReference type="ARBA" id="ARBA00022475"/>
    </source>
</evidence>
<evidence type="ECO:0000256" key="5">
    <source>
        <dbReference type="ARBA" id="ARBA00022692"/>
    </source>
</evidence>
<keyword evidence="7 9" id="KW-1133">Transmembrane helix</keyword>
<dbReference type="PIRSF" id="PIRSF006060">
    <property type="entry name" value="AA_transporter"/>
    <property type="match status" value="1"/>
</dbReference>
<feature type="domain" description="Amino acid permease/ SLC12A" evidence="10">
    <location>
        <begin position="78"/>
        <end position="535"/>
    </location>
</feature>
<reference evidence="11 12" key="1">
    <citation type="submission" date="2024-01" db="EMBL/GenBank/DDBJ databases">
        <authorList>
            <consortium name="Genoscope - CEA"/>
            <person name="William W."/>
        </authorList>
    </citation>
    <scope>NUCLEOTIDE SEQUENCE [LARGE SCALE GENOMIC DNA]</scope>
    <source>
        <strain evidence="11 12">29B2s-10</strain>
    </source>
</reference>
<feature type="transmembrane region" description="Helical" evidence="9">
    <location>
        <begin position="479"/>
        <end position="500"/>
    </location>
</feature>
<dbReference type="InterPro" id="IPR004841">
    <property type="entry name" value="AA-permease/SLC12A_dom"/>
</dbReference>
<evidence type="ECO:0000256" key="1">
    <source>
        <dbReference type="ARBA" id="ARBA00004651"/>
    </source>
</evidence>
<evidence type="ECO:0000259" key="10">
    <source>
        <dbReference type="Pfam" id="PF00324"/>
    </source>
</evidence>
<dbReference type="EMBL" id="OZ004257">
    <property type="protein sequence ID" value="CAK7910240.1"/>
    <property type="molecule type" value="Genomic_DNA"/>
</dbReference>
<dbReference type="Gene3D" id="1.20.1740.10">
    <property type="entry name" value="Amino acid/polyamine transporter I"/>
    <property type="match status" value="1"/>
</dbReference>
<organism evidence="11 12">
    <name type="scientific">[Candida] anglica</name>
    <dbReference type="NCBI Taxonomy" id="148631"/>
    <lineage>
        <taxon>Eukaryota</taxon>
        <taxon>Fungi</taxon>
        <taxon>Dikarya</taxon>
        <taxon>Ascomycota</taxon>
        <taxon>Saccharomycotina</taxon>
        <taxon>Pichiomycetes</taxon>
        <taxon>Debaryomycetaceae</taxon>
        <taxon>Kurtzmaniella</taxon>
    </lineage>
</organism>
<comment type="similarity">
    <text evidence="2">Belongs to the amino acid-polyamine-organocation (APC) superfamily. YAT (TC 2.A.3.10) family.</text>
</comment>
<comment type="subcellular location">
    <subcellularLocation>
        <location evidence="1">Cell membrane</location>
        <topology evidence="1">Multi-pass membrane protein</topology>
    </subcellularLocation>
</comment>
<evidence type="ECO:0000313" key="12">
    <source>
        <dbReference type="Proteomes" id="UP001497600"/>
    </source>
</evidence>
<evidence type="ECO:0000256" key="8">
    <source>
        <dbReference type="ARBA" id="ARBA00023136"/>
    </source>
</evidence>
<dbReference type="Pfam" id="PF00324">
    <property type="entry name" value="AA_permease"/>
    <property type="match status" value="1"/>
</dbReference>
<sequence>MKQVESVAGEKAVDVQVDHDSYTASESESKLSGWERFKDSFRRQDQGYEDLDPDLSDVERAAILTARAPLSRTLQGRHLQMIAIGGSIGTGLFVGAGSKLSTGGPAGVLIAYSLIGSLTYVTCQAVGELTVTFPVAGAYITFPTRFIDPSWGFAMSWNVAMSCLIGFPLELVAASMTIRYWNPDVNPAAIIVVFYVFICSINFFGVKGYGEAEFVFSSIKITAIIGFILFGIIVVCGGGPSHEYLGARYFHDPGAFANGFKGVCAVFVSAAYSFAGTEAVGLVAAETENPRKTIPKATKQVFWRVLLFYIISLLMVGLLVPYTDPRLLSGSSFVDAKASPFVLAIVDAGVKGLPSVINAVILVAVLSVGNADIFIASRVLSALAAANHAPKIFGYIDKNGRPLFGIIAASLTGALCFLVGTGKDMTIFNWLLSVSGLSALFNWGSICLCHIRVRRALKSQGRSTDELAFTAQTGEYGSYYGIILCILVIIAQFWVALFPIGGKPNAADFFMAYLSFPIVLFFYVSHKIWHKNWRLYIRAKDIDVDTGRRDTDFDLLKQELAEERKELSQRSFLYRTWNFWC</sequence>
<feature type="transmembrane region" description="Helical" evidence="9">
    <location>
        <begin position="402"/>
        <end position="421"/>
    </location>
</feature>
<feature type="transmembrane region" description="Helical" evidence="9">
    <location>
        <begin position="506"/>
        <end position="524"/>
    </location>
</feature>